<dbReference type="HAMAP" id="MF_01384">
    <property type="entry name" value="UreD"/>
    <property type="match status" value="1"/>
</dbReference>
<dbReference type="GO" id="GO:0005737">
    <property type="term" value="C:cytoplasm"/>
    <property type="evidence" value="ECO:0007669"/>
    <property type="project" value="UniProtKB-SubCell"/>
</dbReference>
<keyword evidence="1 2" id="KW-0143">Chaperone</keyword>
<sequence length="307" mass="32122">MTLATQAPSAELATPSVHATARIKATCAGQATALPVLHGSGPFDLRRTRPHGNQARVCVIGAMNAPLGGDRLRIEAIAEPGAHLHITTAAATIALRGPTTDHATYDVHLSVADQATLHWLPQPLISAAGSNLRQTCTVELTPTARLVLREEQVLGRAGEAPGRLATRLTVRRDGHLLLDQETVYGADAPGWDGPAILAGHRAVGQLLVVDPDFDRQPPPVRLLGDDPARGQAALTPLAGPAVLVTALAPDTLHLSRLLDTAHTVILGRHGFVEAAPTLTGNPRPRLPPASSRRYDGGEMDGLPSPPG</sequence>
<dbReference type="GO" id="GO:0016151">
    <property type="term" value="F:nickel cation binding"/>
    <property type="evidence" value="ECO:0007669"/>
    <property type="project" value="UniProtKB-UniRule"/>
</dbReference>
<reference evidence="4 5" key="1">
    <citation type="submission" date="2017-05" db="EMBL/GenBank/DDBJ databases">
        <title>Biotechnological potential of actinobacteria isolated from South African environments.</title>
        <authorList>
            <person name="Le Roes-Hill M."/>
            <person name="Prins A."/>
            <person name="Durrell K.A."/>
        </authorList>
    </citation>
    <scope>NUCLEOTIDE SEQUENCE [LARGE SCALE GENOMIC DNA]</scope>
    <source>
        <strain evidence="4">M26</strain>
    </source>
</reference>
<comment type="similarity">
    <text evidence="2">Belongs to the UreD family.</text>
</comment>
<proteinExistence type="inferred from homology"/>
<dbReference type="Proteomes" id="UP000194761">
    <property type="component" value="Unassembled WGS sequence"/>
</dbReference>
<comment type="subcellular location">
    <subcellularLocation>
        <location evidence="2">Cytoplasm</location>
    </subcellularLocation>
</comment>
<evidence type="ECO:0000256" key="3">
    <source>
        <dbReference type="SAM" id="MobiDB-lite"/>
    </source>
</evidence>
<comment type="caution">
    <text evidence="4">The sequence shown here is derived from an EMBL/GenBank/DDBJ whole genome shotgun (WGS) entry which is preliminary data.</text>
</comment>
<dbReference type="Pfam" id="PF01774">
    <property type="entry name" value="UreD"/>
    <property type="match status" value="1"/>
</dbReference>
<gene>
    <name evidence="2" type="primary">ureD</name>
    <name evidence="4" type="ORF">CA984_20835</name>
</gene>
<keyword evidence="2" id="KW-0996">Nickel insertion</keyword>
<dbReference type="EMBL" id="NGFP01000095">
    <property type="protein sequence ID" value="OUC94827.1"/>
    <property type="molecule type" value="Genomic_DNA"/>
</dbReference>
<dbReference type="RefSeq" id="WP_086574919.1">
    <property type="nucleotide sequence ID" value="NZ_NGFP01000095.1"/>
</dbReference>
<protein>
    <recommendedName>
        <fullName evidence="2">Urease accessory protein UreD</fullName>
    </recommendedName>
</protein>
<feature type="region of interest" description="Disordered" evidence="3">
    <location>
        <begin position="275"/>
        <end position="307"/>
    </location>
</feature>
<evidence type="ECO:0000313" key="4">
    <source>
        <dbReference type="EMBL" id="OUC94827.1"/>
    </source>
</evidence>
<organism evidence="4 5">
    <name type="scientific">Streptosporangium minutum</name>
    <dbReference type="NCBI Taxonomy" id="569862"/>
    <lineage>
        <taxon>Bacteria</taxon>
        <taxon>Bacillati</taxon>
        <taxon>Actinomycetota</taxon>
        <taxon>Actinomycetes</taxon>
        <taxon>Streptosporangiales</taxon>
        <taxon>Streptosporangiaceae</taxon>
        <taxon>Streptosporangium</taxon>
    </lineage>
</organism>
<accession>A0A243RIZ8</accession>
<evidence type="ECO:0000256" key="1">
    <source>
        <dbReference type="ARBA" id="ARBA00023186"/>
    </source>
</evidence>
<evidence type="ECO:0000256" key="2">
    <source>
        <dbReference type="HAMAP-Rule" id="MF_01384"/>
    </source>
</evidence>
<comment type="function">
    <text evidence="2">Required for maturation of urease via the functional incorporation of the urease nickel metallocenter.</text>
</comment>
<dbReference type="AlphaFoldDB" id="A0A243RIZ8"/>
<dbReference type="InterPro" id="IPR002669">
    <property type="entry name" value="UreD"/>
</dbReference>
<evidence type="ECO:0000313" key="5">
    <source>
        <dbReference type="Proteomes" id="UP000194761"/>
    </source>
</evidence>
<comment type="subunit">
    <text evidence="2">UreD, UreF and UreG form a complex that acts as a GTP-hydrolysis-dependent molecular chaperone, activating the urease apoprotein by helping to assemble the nickel containing metallocenter of UreC. The UreE protein probably delivers the nickel.</text>
</comment>
<name>A0A243RIZ8_9ACTN</name>
<keyword evidence="2" id="KW-0963">Cytoplasm</keyword>
<keyword evidence="5" id="KW-1185">Reference proteome</keyword>